<sequence>MSMMEGEPRYVAALLAAALVLGTGAYLFNHDLYGLVLLVCVAAVLLEAVHVAVLGKRPKRLCQLWAELKHALWSP</sequence>
<feature type="transmembrane region" description="Helical" evidence="1">
    <location>
        <begin position="35"/>
        <end position="55"/>
    </location>
</feature>
<name>A0ABX0ACW2_9GAMM</name>
<dbReference type="EMBL" id="QOVG01000003">
    <property type="protein sequence ID" value="NDK38452.1"/>
    <property type="molecule type" value="Genomic_DNA"/>
</dbReference>
<accession>A0ABX0ACW2</accession>
<keyword evidence="3" id="KW-1185">Reference proteome</keyword>
<evidence type="ECO:0008006" key="4">
    <source>
        <dbReference type="Google" id="ProtNLM"/>
    </source>
</evidence>
<protein>
    <recommendedName>
        <fullName evidence="4">Phosphatidate cytidylyltransferase</fullName>
    </recommendedName>
</protein>
<keyword evidence="1" id="KW-1133">Transmembrane helix</keyword>
<keyword evidence="1" id="KW-0472">Membrane</keyword>
<reference evidence="2 3" key="1">
    <citation type="submission" date="2018-07" db="EMBL/GenBank/DDBJ databases">
        <title>Whole genome Sequencing of Pseudoxanthomonas gei KCTC 32298 (T).</title>
        <authorList>
            <person name="Kumar S."/>
            <person name="Bansal K."/>
            <person name="Kaur A."/>
            <person name="Patil P."/>
            <person name="Sharma S."/>
            <person name="Patil P.B."/>
        </authorList>
    </citation>
    <scope>NUCLEOTIDE SEQUENCE [LARGE SCALE GENOMIC DNA]</scope>
    <source>
        <strain evidence="2 3">KCTC 32298</strain>
    </source>
</reference>
<evidence type="ECO:0000256" key="1">
    <source>
        <dbReference type="SAM" id="Phobius"/>
    </source>
</evidence>
<gene>
    <name evidence="2" type="ORF">DT603_06295</name>
</gene>
<dbReference type="Proteomes" id="UP001429354">
    <property type="component" value="Unassembled WGS sequence"/>
</dbReference>
<keyword evidence="1" id="KW-0812">Transmembrane</keyword>
<proteinExistence type="predicted"/>
<evidence type="ECO:0000313" key="3">
    <source>
        <dbReference type="Proteomes" id="UP001429354"/>
    </source>
</evidence>
<evidence type="ECO:0000313" key="2">
    <source>
        <dbReference type="EMBL" id="NDK38452.1"/>
    </source>
</evidence>
<comment type="caution">
    <text evidence="2">The sequence shown here is derived from an EMBL/GenBank/DDBJ whole genome shotgun (WGS) entry which is preliminary data.</text>
</comment>
<organism evidence="2 3">
    <name type="scientific">Pseudoxanthomonas gei</name>
    <dbReference type="NCBI Taxonomy" id="1383030"/>
    <lineage>
        <taxon>Bacteria</taxon>
        <taxon>Pseudomonadati</taxon>
        <taxon>Pseudomonadota</taxon>
        <taxon>Gammaproteobacteria</taxon>
        <taxon>Lysobacterales</taxon>
        <taxon>Lysobacteraceae</taxon>
        <taxon>Pseudoxanthomonas</taxon>
    </lineage>
</organism>